<sequence length="325" mass="35162">MTRYSLADNGAVDADSTYATSNAAVISSEAQAGGHAAIHSHRPQASRGTKDTLSRLPDLLSLTWVALDCVASGTQTPGARDELVGEQYDHLANASRADSLTIEQRLEKVEKALAQKLNLDSVAESRETEPASESIVSANDLPLNLPVTGDLTWEERITRLEGQFTRVFGDGGHDSQNTGSGSNHGFEDFDDSADGLGLRRYNSHDCAEFMKDEMARAPDSILFTHGIAMDAERELAMRGVLRDMGYPKKPAVTLRNDTEGQLRDLYRHHAKEEFREKIRARMQRNRGTAGHGLSDGGVQGGASSSDDVSGAGRTELKSGEECALM</sequence>
<gene>
    <name evidence="2" type="ORF">ALECFALPRED_002681</name>
</gene>
<dbReference type="AlphaFoldDB" id="A0A8H3IS87"/>
<evidence type="ECO:0000313" key="2">
    <source>
        <dbReference type="EMBL" id="CAF9924099.1"/>
    </source>
</evidence>
<feature type="compositionally biased region" description="Polar residues" evidence="1">
    <location>
        <begin position="174"/>
        <end position="183"/>
    </location>
</feature>
<reference evidence="2" key="1">
    <citation type="submission" date="2021-03" db="EMBL/GenBank/DDBJ databases">
        <authorList>
            <person name="Tagirdzhanova G."/>
        </authorList>
    </citation>
    <scope>NUCLEOTIDE SEQUENCE</scope>
</reference>
<keyword evidence="3" id="KW-1185">Reference proteome</keyword>
<comment type="caution">
    <text evidence="2">The sequence shown here is derived from an EMBL/GenBank/DDBJ whole genome shotgun (WGS) entry which is preliminary data.</text>
</comment>
<organism evidence="2 3">
    <name type="scientific">Alectoria fallacina</name>
    <dbReference type="NCBI Taxonomy" id="1903189"/>
    <lineage>
        <taxon>Eukaryota</taxon>
        <taxon>Fungi</taxon>
        <taxon>Dikarya</taxon>
        <taxon>Ascomycota</taxon>
        <taxon>Pezizomycotina</taxon>
        <taxon>Lecanoromycetes</taxon>
        <taxon>OSLEUM clade</taxon>
        <taxon>Lecanoromycetidae</taxon>
        <taxon>Lecanorales</taxon>
        <taxon>Lecanorineae</taxon>
        <taxon>Parmeliaceae</taxon>
        <taxon>Alectoria</taxon>
    </lineage>
</organism>
<accession>A0A8H3IS87</accession>
<feature type="region of interest" description="Disordered" evidence="1">
    <location>
        <begin position="283"/>
        <end position="325"/>
    </location>
</feature>
<feature type="compositionally biased region" description="Gly residues" evidence="1">
    <location>
        <begin position="289"/>
        <end position="300"/>
    </location>
</feature>
<feature type="compositionally biased region" description="Low complexity" evidence="1">
    <location>
        <begin position="301"/>
        <end position="312"/>
    </location>
</feature>
<dbReference type="Proteomes" id="UP000664203">
    <property type="component" value="Unassembled WGS sequence"/>
</dbReference>
<proteinExistence type="predicted"/>
<name>A0A8H3IS87_9LECA</name>
<dbReference type="EMBL" id="CAJPDR010000181">
    <property type="protein sequence ID" value="CAF9924099.1"/>
    <property type="molecule type" value="Genomic_DNA"/>
</dbReference>
<feature type="region of interest" description="Disordered" evidence="1">
    <location>
        <begin position="168"/>
        <end position="188"/>
    </location>
</feature>
<feature type="compositionally biased region" description="Basic and acidic residues" evidence="1">
    <location>
        <begin position="314"/>
        <end position="325"/>
    </location>
</feature>
<evidence type="ECO:0000256" key="1">
    <source>
        <dbReference type="SAM" id="MobiDB-lite"/>
    </source>
</evidence>
<evidence type="ECO:0000313" key="3">
    <source>
        <dbReference type="Proteomes" id="UP000664203"/>
    </source>
</evidence>
<protein>
    <submittedName>
        <fullName evidence="2">Uncharacterized protein</fullName>
    </submittedName>
</protein>